<keyword evidence="1" id="KW-0812">Transmembrane</keyword>
<protein>
    <recommendedName>
        <fullName evidence="4">Lipoprotein</fullName>
    </recommendedName>
</protein>
<reference evidence="2 3" key="1">
    <citation type="submission" date="2023-10" db="EMBL/GenBank/DDBJ databases">
        <title>Bacteria for the degradation of biodegradable plastic PBAT(Polybutylene adipate terephthalate).</title>
        <authorList>
            <person name="Weon H.-Y."/>
            <person name="Yeon J."/>
        </authorList>
    </citation>
    <scope>NUCLEOTIDE SEQUENCE [LARGE SCALE GENOMIC DNA]</scope>
    <source>
        <strain evidence="2 3">SBD 7-3</strain>
        <plasmid evidence="2 3">unnamed1</plasmid>
    </source>
</reference>
<evidence type="ECO:0000313" key="3">
    <source>
        <dbReference type="Proteomes" id="UP001303946"/>
    </source>
</evidence>
<organism evidence="2 3">
    <name type="scientific">Piscinibacter gummiphilus</name>
    <dbReference type="NCBI Taxonomy" id="946333"/>
    <lineage>
        <taxon>Bacteria</taxon>
        <taxon>Pseudomonadati</taxon>
        <taxon>Pseudomonadota</taxon>
        <taxon>Betaproteobacteria</taxon>
        <taxon>Burkholderiales</taxon>
        <taxon>Sphaerotilaceae</taxon>
        <taxon>Piscinibacter</taxon>
    </lineage>
</organism>
<keyword evidence="2" id="KW-0614">Plasmid</keyword>
<dbReference type="EMBL" id="CP136337">
    <property type="protein sequence ID" value="WOB11112.1"/>
    <property type="molecule type" value="Genomic_DNA"/>
</dbReference>
<dbReference type="RefSeq" id="WP_316704248.1">
    <property type="nucleotide sequence ID" value="NZ_CP136337.1"/>
</dbReference>
<accession>A0ABZ0D746</accession>
<evidence type="ECO:0000313" key="2">
    <source>
        <dbReference type="EMBL" id="WOB11112.1"/>
    </source>
</evidence>
<proteinExistence type="predicted"/>
<dbReference type="Proteomes" id="UP001303946">
    <property type="component" value="Plasmid unnamed1"/>
</dbReference>
<sequence length="87" mass="9339">MPEIEAAAALVGWLPFIGLLCAAGCLTAGLVHAYRAVWLWRHGDTPIHDPLLAKALKSIKPPPYAMYAASWLSVGSGLAVLTAMLWR</sequence>
<keyword evidence="1" id="KW-1133">Transmembrane helix</keyword>
<evidence type="ECO:0008006" key="4">
    <source>
        <dbReference type="Google" id="ProtNLM"/>
    </source>
</evidence>
<name>A0ABZ0D746_9BURK</name>
<keyword evidence="1" id="KW-0472">Membrane</keyword>
<feature type="transmembrane region" description="Helical" evidence="1">
    <location>
        <begin position="64"/>
        <end position="86"/>
    </location>
</feature>
<gene>
    <name evidence="2" type="ORF">RXV79_27115</name>
</gene>
<geneLocation type="plasmid" evidence="2 3">
    <name>unnamed1</name>
</geneLocation>
<evidence type="ECO:0000256" key="1">
    <source>
        <dbReference type="SAM" id="Phobius"/>
    </source>
</evidence>
<keyword evidence="3" id="KW-1185">Reference proteome</keyword>